<dbReference type="Proteomes" id="UP001497472">
    <property type="component" value="Unassembled WGS sequence"/>
</dbReference>
<keyword evidence="3" id="KW-1185">Reference proteome</keyword>
<name>A0AAV1J0U0_9NEOP</name>
<evidence type="ECO:0000313" key="2">
    <source>
        <dbReference type="EMBL" id="CAK1542231.1"/>
    </source>
</evidence>
<feature type="region of interest" description="Disordered" evidence="1">
    <location>
        <begin position="107"/>
        <end position="139"/>
    </location>
</feature>
<sequence length="390" mass="45064">METVASSVRDRNNKPLWKLVSEDRPLLFFRKTSRSPPAVKKIDPVPKYTETKIKEEPSSPDQGSEGIKLLALSIKKRRYVYAAADEDRVPMNEEQVEKVAFKRPRQTEAMSVAKSVDRKKRQRMEQQEVQPKRQEPPAAMMQAPHQQKTWLSVPGADEFQSRKSISDPNYWFRILQKNIDQCEDSKMLIDTDFTEEQKALLQKSFMHICRKMSQIMNNGDRFMKIHQCLQCHFSVSHQCISVDRVRQIPYGLELIGPSTLIPERTTICLCGFAFSHSHSKRLRNQGPTCTPRFSPYLREYHRSIDVSCAKCYTNIVMSNRDSDVCCDLVNWDSKSGSERQKFHTSLLKHLHYEPSNNFDEFYGCSKGCCLLFHRCPSNRVVTSTEGTLPG</sequence>
<gene>
    <name evidence="2" type="ORF">LNINA_LOCUS2143</name>
</gene>
<feature type="region of interest" description="Disordered" evidence="1">
    <location>
        <begin position="35"/>
        <end position="65"/>
    </location>
</feature>
<feature type="compositionally biased region" description="Basic and acidic residues" evidence="1">
    <location>
        <begin position="123"/>
        <end position="135"/>
    </location>
</feature>
<dbReference type="AlphaFoldDB" id="A0AAV1J0U0"/>
<evidence type="ECO:0000256" key="1">
    <source>
        <dbReference type="SAM" id="MobiDB-lite"/>
    </source>
</evidence>
<evidence type="ECO:0000313" key="3">
    <source>
        <dbReference type="Proteomes" id="UP001497472"/>
    </source>
</evidence>
<protein>
    <submittedName>
        <fullName evidence="2">Uncharacterized protein</fullName>
    </submittedName>
</protein>
<organism evidence="2 3">
    <name type="scientific">Leptosia nina</name>
    <dbReference type="NCBI Taxonomy" id="320188"/>
    <lineage>
        <taxon>Eukaryota</taxon>
        <taxon>Metazoa</taxon>
        <taxon>Ecdysozoa</taxon>
        <taxon>Arthropoda</taxon>
        <taxon>Hexapoda</taxon>
        <taxon>Insecta</taxon>
        <taxon>Pterygota</taxon>
        <taxon>Neoptera</taxon>
        <taxon>Endopterygota</taxon>
        <taxon>Lepidoptera</taxon>
        <taxon>Glossata</taxon>
        <taxon>Ditrysia</taxon>
        <taxon>Papilionoidea</taxon>
        <taxon>Pieridae</taxon>
        <taxon>Pierinae</taxon>
        <taxon>Leptosia</taxon>
    </lineage>
</organism>
<accession>A0AAV1J0U0</accession>
<feature type="compositionally biased region" description="Basic and acidic residues" evidence="1">
    <location>
        <begin position="40"/>
        <end position="57"/>
    </location>
</feature>
<proteinExistence type="predicted"/>
<comment type="caution">
    <text evidence="2">The sequence shown here is derived from an EMBL/GenBank/DDBJ whole genome shotgun (WGS) entry which is preliminary data.</text>
</comment>
<dbReference type="EMBL" id="CAVLEF010000003">
    <property type="protein sequence ID" value="CAK1542231.1"/>
    <property type="molecule type" value="Genomic_DNA"/>
</dbReference>
<reference evidence="2 3" key="1">
    <citation type="submission" date="2023-11" db="EMBL/GenBank/DDBJ databases">
        <authorList>
            <person name="Okamura Y."/>
        </authorList>
    </citation>
    <scope>NUCLEOTIDE SEQUENCE [LARGE SCALE GENOMIC DNA]</scope>
</reference>